<dbReference type="InterPro" id="IPR018631">
    <property type="entry name" value="AAA-ATPase-like_dom"/>
</dbReference>
<dbReference type="Pfam" id="PF08011">
    <property type="entry name" value="PDDEXK_9"/>
    <property type="match status" value="1"/>
</dbReference>
<accession>A0A510KUV3</accession>
<dbReference type="SUPFAM" id="SSF52540">
    <property type="entry name" value="P-loop containing nucleoside triphosphate hydrolases"/>
    <property type="match status" value="1"/>
</dbReference>
<dbReference type="PANTHER" id="PTHR34825">
    <property type="entry name" value="CONSERVED PROTEIN, WITH A WEAK D-GALACTARATE DEHYDRATASE/ALTRONATE HYDROLASE DOMAIN"/>
    <property type="match status" value="1"/>
</dbReference>
<dbReference type="Proteomes" id="UP000321944">
    <property type="component" value="Chromosome"/>
</dbReference>
<name>A0A510KUV3_9FUSO</name>
<gene>
    <name evidence="2" type="ORF">JMUB3936_0157</name>
</gene>
<dbReference type="InterPro" id="IPR012547">
    <property type="entry name" value="PDDEXK_9"/>
</dbReference>
<dbReference type="EMBL" id="AP019841">
    <property type="protein sequence ID" value="BBM53893.1"/>
    <property type="molecule type" value="Genomic_DNA"/>
</dbReference>
<dbReference type="OrthoDB" id="78597at2"/>
<proteinExistence type="predicted"/>
<dbReference type="RefSeq" id="WP_147002765.1">
    <property type="nucleotide sequence ID" value="NZ_AP019841.1"/>
</dbReference>
<protein>
    <recommendedName>
        <fullName evidence="1">AAA-ATPase-like domain-containing protein</fullName>
    </recommendedName>
</protein>
<dbReference type="PANTHER" id="PTHR34825:SF1">
    <property type="entry name" value="AAA-ATPASE-LIKE DOMAIN-CONTAINING PROTEIN"/>
    <property type="match status" value="1"/>
</dbReference>
<dbReference type="InterPro" id="IPR027417">
    <property type="entry name" value="P-loop_NTPase"/>
</dbReference>
<evidence type="ECO:0000313" key="3">
    <source>
        <dbReference type="Proteomes" id="UP000321944"/>
    </source>
</evidence>
<dbReference type="Pfam" id="PF09820">
    <property type="entry name" value="AAA-ATPase_like"/>
    <property type="match status" value="1"/>
</dbReference>
<reference evidence="2 3" key="1">
    <citation type="submission" date="2019-07" db="EMBL/GenBank/DDBJ databases">
        <title>Complete Genome Sequence of Leptotrichia wadei Strain JMUB3936.</title>
        <authorList>
            <person name="Watanabe S."/>
            <person name="Cui L."/>
        </authorList>
    </citation>
    <scope>NUCLEOTIDE SEQUENCE [LARGE SCALE GENOMIC DNA]</scope>
    <source>
        <strain evidence="2 3">JMUB3936</strain>
    </source>
</reference>
<evidence type="ECO:0000259" key="1">
    <source>
        <dbReference type="Pfam" id="PF09820"/>
    </source>
</evidence>
<organism evidence="2 3">
    <name type="scientific">Leptotrichia wadei</name>
    <dbReference type="NCBI Taxonomy" id="157687"/>
    <lineage>
        <taxon>Bacteria</taxon>
        <taxon>Fusobacteriati</taxon>
        <taxon>Fusobacteriota</taxon>
        <taxon>Fusobacteriia</taxon>
        <taxon>Fusobacteriales</taxon>
        <taxon>Leptotrichiaceae</taxon>
        <taxon>Leptotrichia</taxon>
    </lineage>
</organism>
<evidence type="ECO:0000313" key="2">
    <source>
        <dbReference type="EMBL" id="BBM53893.1"/>
    </source>
</evidence>
<feature type="domain" description="AAA-ATPase-like" evidence="1">
    <location>
        <begin position="6"/>
        <end position="226"/>
    </location>
</feature>
<sequence>MKRGLPIGTEDFGEIIEQGSFYVDKTAFIEEILKDSAKVKLFTRPRRFGKTLTLSMLRYFFNIENKEENEKFFSELYISNSEYMKYQGKYPVIFITLKDLKHDTWKECLKGIKSVISDLYDGYSFIRESLDDRNKKKFDKIFYEEDGNYEKGLLDISKYLYRYYNKKVILLIDEYDAPLINAYEKGFYDEAINFFSALYSSVLKTNDYLQMGVLTGILKVVKEGIFSGLNNIETYTVLDDHYSDTFGFTEKEVEKAVREYGLKDEIGEVKKWYNGYKFGNFEIYNPWSILKYLKNGKTESYWINTASDLTILRLLKEANESMFDGLLNIFNGKSSIQSINVSSEMNNMQNSQEIWQLMLFSGYLTIDKKIDEYTYSLKLPNYEVKSFFKEKFLEYNYTENKSLFKKMINALLLKDIDKYAELLQKILLNSMSYHDGAKEEKFYHNLILGMLLYLDSEYSIKSNIEEGYGRTDVLMFPLNKLQPGFIFEFKVSETDDNKSMEKAADEALNQIKDRKYETEMKQRKVKDILHLGIAFNGKKVKVKLG</sequence>
<dbReference type="AlphaFoldDB" id="A0A510KUV3"/>